<dbReference type="Ensembl" id="ENSSMAT00000033086.2">
    <property type="protein sequence ID" value="ENSSMAP00000032680.2"/>
    <property type="gene ID" value="ENSSMAG00000020027.2"/>
</dbReference>
<reference evidence="3" key="1">
    <citation type="submission" date="2023-05" db="EMBL/GenBank/DDBJ databases">
        <title>High-quality long-read genome of Scophthalmus maximus.</title>
        <authorList>
            <person name="Lien S."/>
            <person name="Martinez P."/>
        </authorList>
    </citation>
    <scope>NUCLEOTIDE SEQUENCE [LARGE SCALE GENOMIC DNA]</scope>
</reference>
<keyword evidence="1" id="KW-1133">Transmembrane helix</keyword>
<name>A0A8D3BDZ9_SCOMX</name>
<evidence type="ECO:0000313" key="3">
    <source>
        <dbReference type="Ensembl" id="ENSSMAP00000032680.2"/>
    </source>
</evidence>
<feature type="transmembrane region" description="Helical" evidence="1">
    <location>
        <begin position="34"/>
        <end position="54"/>
    </location>
</feature>
<keyword evidence="2" id="KW-0732">Signal</keyword>
<dbReference type="AlphaFoldDB" id="A0A8D3BDZ9"/>
<dbReference type="GeneTree" id="ENSGT01120000271982"/>
<dbReference type="Pfam" id="PF15873">
    <property type="entry name" value="DUF4730"/>
    <property type="match status" value="1"/>
</dbReference>
<dbReference type="Proteomes" id="UP000694558">
    <property type="component" value="Chromosome 2"/>
</dbReference>
<evidence type="ECO:0000256" key="1">
    <source>
        <dbReference type="SAM" id="Phobius"/>
    </source>
</evidence>
<evidence type="ECO:0000256" key="2">
    <source>
        <dbReference type="SAM" id="SignalP"/>
    </source>
</evidence>
<feature type="signal peptide" evidence="2">
    <location>
        <begin position="1"/>
        <end position="24"/>
    </location>
</feature>
<proteinExistence type="predicted"/>
<dbReference type="PANTHER" id="PTHR36878">
    <property type="entry name" value="SMALL INTEGRAL MEMBRANE PROTEIN 30"/>
    <property type="match status" value="1"/>
</dbReference>
<keyword evidence="1" id="KW-0812">Transmembrane</keyword>
<feature type="chain" id="PRO_5034086345" evidence="2">
    <location>
        <begin position="25"/>
        <end position="126"/>
    </location>
</feature>
<organism evidence="3 4">
    <name type="scientific">Scophthalmus maximus</name>
    <name type="common">Turbot</name>
    <name type="synonym">Psetta maxima</name>
    <dbReference type="NCBI Taxonomy" id="52904"/>
    <lineage>
        <taxon>Eukaryota</taxon>
        <taxon>Metazoa</taxon>
        <taxon>Chordata</taxon>
        <taxon>Craniata</taxon>
        <taxon>Vertebrata</taxon>
        <taxon>Euteleostomi</taxon>
        <taxon>Actinopterygii</taxon>
        <taxon>Neopterygii</taxon>
        <taxon>Teleostei</taxon>
        <taxon>Neoteleostei</taxon>
        <taxon>Acanthomorphata</taxon>
        <taxon>Carangaria</taxon>
        <taxon>Pleuronectiformes</taxon>
        <taxon>Pleuronectoidei</taxon>
        <taxon>Scophthalmidae</taxon>
        <taxon>Scophthalmus</taxon>
    </lineage>
</organism>
<accession>A0A8D3BDZ9</accession>
<reference evidence="3" key="2">
    <citation type="submission" date="2025-08" db="UniProtKB">
        <authorList>
            <consortium name="Ensembl"/>
        </authorList>
    </citation>
    <scope>IDENTIFICATION</scope>
</reference>
<evidence type="ECO:0000313" key="4">
    <source>
        <dbReference type="Proteomes" id="UP000694558"/>
    </source>
</evidence>
<protein>
    <submittedName>
        <fullName evidence="3">Uncharacterized protein</fullName>
    </submittedName>
</protein>
<dbReference type="PANTHER" id="PTHR36878:SF1">
    <property type="entry name" value="SMALL INTEGRAL MEMBRANE PROTEIN 30"/>
    <property type="match status" value="1"/>
</dbReference>
<dbReference type="InterPro" id="IPR031742">
    <property type="entry name" value="DUF4730"/>
</dbReference>
<keyword evidence="1" id="KW-0472">Membrane</keyword>
<sequence length="126" mass="13576">SSSASRAAAVVWLLFLSLIPPAEAYDAGDALALLLGAIVAVVGVCAGLGWYVVLNVNTVSRPQIWSPKMELQARIQEGGESRATGPGCRFLKTFHVSSKRLLQFQPPRSVCPRSTEVKCLKDLPRI</sequence>